<reference evidence="1 2" key="1">
    <citation type="journal article" date="2015" name="Stand. Genomic Sci.">
        <title>Genomic Encyclopedia of Bacterial and Archaeal Type Strains, Phase III: the genomes of soil and plant-associated and newly described type strains.</title>
        <authorList>
            <person name="Whitman W.B."/>
            <person name="Woyke T."/>
            <person name="Klenk H.P."/>
            <person name="Zhou Y."/>
            <person name="Lilburn T.G."/>
            <person name="Beck B.J."/>
            <person name="De Vos P."/>
            <person name="Vandamme P."/>
            <person name="Eisen J.A."/>
            <person name="Garrity G."/>
            <person name="Hugenholtz P."/>
            <person name="Kyrpides N.C."/>
        </authorList>
    </citation>
    <scope>NUCLEOTIDE SEQUENCE [LARGE SCALE GENOMIC DNA]</scope>
    <source>
        <strain evidence="1 2">CGMCC 1.6855</strain>
    </source>
</reference>
<comment type="caution">
    <text evidence="1">The sequence shown here is derived from an EMBL/GenBank/DDBJ whole genome shotgun (WGS) entry which is preliminary data.</text>
</comment>
<dbReference type="EMBL" id="VLKR01000018">
    <property type="protein sequence ID" value="TWI18113.1"/>
    <property type="molecule type" value="Genomic_DNA"/>
</dbReference>
<dbReference type="Proteomes" id="UP000315908">
    <property type="component" value="Unassembled WGS sequence"/>
</dbReference>
<dbReference type="AlphaFoldDB" id="A0A562MDY4"/>
<accession>A0A562MDY4</accession>
<sequence length="47" mass="5820">MEILDFFKVLTLIITFYYLFDISHVTRNKSREAWDGYIHWFIEFVNS</sequence>
<evidence type="ECO:0000313" key="1">
    <source>
        <dbReference type="EMBL" id="TWI18113.1"/>
    </source>
</evidence>
<organism evidence="1 2">
    <name type="scientific">Sphingobacterium siyangense</name>
    <dbReference type="NCBI Taxonomy" id="459529"/>
    <lineage>
        <taxon>Bacteria</taxon>
        <taxon>Pseudomonadati</taxon>
        <taxon>Bacteroidota</taxon>
        <taxon>Sphingobacteriia</taxon>
        <taxon>Sphingobacteriales</taxon>
        <taxon>Sphingobacteriaceae</taxon>
        <taxon>Sphingobacterium</taxon>
    </lineage>
</organism>
<proteinExistence type="predicted"/>
<evidence type="ECO:0000313" key="2">
    <source>
        <dbReference type="Proteomes" id="UP000315908"/>
    </source>
</evidence>
<name>A0A562MDY4_9SPHI</name>
<gene>
    <name evidence="1" type="ORF">IQ31_03354</name>
</gene>
<protein>
    <submittedName>
        <fullName evidence="1">Uncharacterized protein</fullName>
    </submittedName>
</protein>